<dbReference type="VEuPathDB" id="FungiDB:MELLADRAFT_26063"/>
<feature type="non-terminal residue" evidence="4">
    <location>
        <position position="1"/>
    </location>
</feature>
<comment type="similarity">
    <text evidence="1">Belongs to the glycosyltransferase 15 family.</text>
</comment>
<dbReference type="Gene3D" id="3.90.550.10">
    <property type="entry name" value="Spore Coat Polysaccharide Biosynthesis Protein SpsA, Chain A"/>
    <property type="match status" value="1"/>
</dbReference>
<dbReference type="GO" id="GO:0005794">
    <property type="term" value="C:Golgi apparatus"/>
    <property type="evidence" value="ECO:0007669"/>
    <property type="project" value="TreeGrafter"/>
</dbReference>
<proteinExistence type="inferred from homology"/>
<accession>F4S8L5</accession>
<dbReference type="AlphaFoldDB" id="F4S8L5"/>
<dbReference type="RefSeq" id="XP_007417672.1">
    <property type="nucleotide sequence ID" value="XM_007417610.1"/>
</dbReference>
<name>F4S8L5_MELLP</name>
<dbReference type="GO" id="GO:0000026">
    <property type="term" value="F:alpha-1,2-mannosyltransferase activity"/>
    <property type="evidence" value="ECO:0007669"/>
    <property type="project" value="TreeGrafter"/>
</dbReference>
<dbReference type="HOGENOM" id="CLU_024327_4_0_1"/>
<keyword evidence="5" id="KW-1185">Reference proteome</keyword>
<reference evidence="5" key="1">
    <citation type="journal article" date="2011" name="Proc. Natl. Acad. Sci. U.S.A.">
        <title>Obligate biotrophy features unraveled by the genomic analysis of rust fungi.</title>
        <authorList>
            <person name="Duplessis S."/>
            <person name="Cuomo C.A."/>
            <person name="Lin Y.-C."/>
            <person name="Aerts A."/>
            <person name="Tisserant E."/>
            <person name="Veneault-Fourrey C."/>
            <person name="Joly D.L."/>
            <person name="Hacquard S."/>
            <person name="Amselem J."/>
            <person name="Cantarel B.L."/>
            <person name="Chiu R."/>
            <person name="Coutinho P.M."/>
            <person name="Feau N."/>
            <person name="Field M."/>
            <person name="Frey P."/>
            <person name="Gelhaye E."/>
            <person name="Goldberg J."/>
            <person name="Grabherr M.G."/>
            <person name="Kodira C.D."/>
            <person name="Kohler A."/>
            <person name="Kuees U."/>
            <person name="Lindquist E.A."/>
            <person name="Lucas S.M."/>
            <person name="Mago R."/>
            <person name="Mauceli E."/>
            <person name="Morin E."/>
            <person name="Murat C."/>
            <person name="Pangilinan J.L."/>
            <person name="Park R."/>
            <person name="Pearson M."/>
            <person name="Quesneville H."/>
            <person name="Rouhier N."/>
            <person name="Sakthikumar S."/>
            <person name="Salamov A.A."/>
            <person name="Schmutz J."/>
            <person name="Selles B."/>
            <person name="Shapiro H."/>
            <person name="Tanguay P."/>
            <person name="Tuskan G.A."/>
            <person name="Henrissat B."/>
            <person name="Van de Peer Y."/>
            <person name="Rouze P."/>
            <person name="Ellis J.G."/>
            <person name="Dodds P.N."/>
            <person name="Schein J.E."/>
            <person name="Zhong S."/>
            <person name="Hamelin R.C."/>
            <person name="Grigoriev I.V."/>
            <person name="Szabo L.J."/>
            <person name="Martin F."/>
        </authorList>
    </citation>
    <scope>NUCLEOTIDE SEQUENCE [LARGE SCALE GENOMIC DNA]</scope>
    <source>
        <strain evidence="5">98AG31 / pathotype 3-4-7</strain>
    </source>
</reference>
<protein>
    <submittedName>
        <fullName evidence="4">Family 15 glycosyltransferase</fullName>
    </submittedName>
</protein>
<evidence type="ECO:0000313" key="5">
    <source>
        <dbReference type="Proteomes" id="UP000001072"/>
    </source>
</evidence>
<keyword evidence="2 4" id="KW-0808">Transferase</keyword>
<evidence type="ECO:0000313" key="4">
    <source>
        <dbReference type="EMBL" id="EGF99049.1"/>
    </source>
</evidence>
<dbReference type="FunFam" id="3.90.550.10:FF:000051">
    <property type="entry name" value="Alpha-1,2-mannosyltransferase (Ktr4)"/>
    <property type="match status" value="1"/>
</dbReference>
<dbReference type="OrthoDB" id="439943at2759"/>
<gene>
    <name evidence="4" type="ORF">MELLADRAFT_26063</name>
</gene>
<evidence type="ECO:0000256" key="3">
    <source>
        <dbReference type="PIRSR" id="PIRSR018153-1"/>
    </source>
</evidence>
<dbReference type="Proteomes" id="UP000001072">
    <property type="component" value="Unassembled WGS sequence"/>
</dbReference>
<sequence>YPSDVYPALMNPYRRANATFVALVRSSERESMMQSMRSIEDRVNRKFGYPWVFLNEEEFTEDFKAGVKSMTRSQVYFGLIPKEDWGYPSFIDQERANRTRTQMGKNGIVYGQSESYRHMCRYQSGFFFRHPLMLNFNYYWRVEPSVELFCDQDYDPFVFMESNQKVYSFVLSLYEYRATLPTLWNVTREFVTSNPSSLAPDNSLGFLVDQLEKGMDAEYNLCHFWSNFEIGDLRFWRSQTYLDFFNHLDRKGGFYYERWGDAPVHSIAASLFLSTSQIHQWDDIAYYHPPFTHCPTNLQKHHVNGKCYCDPKDNFDSLPYSCTPRWWK</sequence>
<dbReference type="EMBL" id="GL883165">
    <property type="protein sequence ID" value="EGF99049.1"/>
    <property type="molecule type" value="Genomic_DNA"/>
</dbReference>
<dbReference type="FunCoup" id="F4S8L5">
    <property type="interactions" value="90"/>
</dbReference>
<dbReference type="InParanoid" id="F4S8L5"/>
<dbReference type="InterPro" id="IPR002685">
    <property type="entry name" value="Glyco_trans_15"/>
</dbReference>
<dbReference type="PANTHER" id="PTHR31121:SF6">
    <property type="entry name" value="ALPHA-1,2 MANNOSYLTRANSFERASE KTR1"/>
    <property type="match status" value="1"/>
</dbReference>
<dbReference type="PANTHER" id="PTHR31121">
    <property type="entry name" value="ALPHA-1,2 MANNOSYLTRANSFERASE KTR1"/>
    <property type="match status" value="1"/>
</dbReference>
<evidence type="ECO:0000256" key="2">
    <source>
        <dbReference type="ARBA" id="ARBA00022679"/>
    </source>
</evidence>
<dbReference type="KEGG" id="mlr:MELLADRAFT_26063"/>
<dbReference type="InterPro" id="IPR029044">
    <property type="entry name" value="Nucleotide-diphossugar_trans"/>
</dbReference>
<feature type="non-terminal residue" evidence="4">
    <location>
        <position position="328"/>
    </location>
</feature>
<dbReference type="GO" id="GO:0006487">
    <property type="term" value="P:protein N-linked glycosylation"/>
    <property type="evidence" value="ECO:0007669"/>
    <property type="project" value="TreeGrafter"/>
</dbReference>
<dbReference type="SUPFAM" id="SSF53448">
    <property type="entry name" value="Nucleotide-diphospho-sugar transferases"/>
    <property type="match status" value="1"/>
</dbReference>
<dbReference type="GO" id="GO:0016020">
    <property type="term" value="C:membrane"/>
    <property type="evidence" value="ECO:0007669"/>
    <property type="project" value="InterPro"/>
</dbReference>
<dbReference type="STRING" id="747676.F4S8L5"/>
<feature type="active site" description="Nucleophile" evidence="3">
    <location>
        <position position="229"/>
    </location>
</feature>
<dbReference type="eggNOG" id="KOG4472">
    <property type="taxonomic scope" value="Eukaryota"/>
</dbReference>
<dbReference type="GO" id="GO:0000032">
    <property type="term" value="P:cell wall mannoprotein biosynthetic process"/>
    <property type="evidence" value="ECO:0007669"/>
    <property type="project" value="TreeGrafter"/>
</dbReference>
<dbReference type="Pfam" id="PF01793">
    <property type="entry name" value="Glyco_transf_15"/>
    <property type="match status" value="1"/>
</dbReference>
<dbReference type="GeneID" id="18926945"/>
<evidence type="ECO:0000256" key="1">
    <source>
        <dbReference type="ARBA" id="ARBA00007677"/>
    </source>
</evidence>
<organism evidence="5">
    <name type="scientific">Melampsora larici-populina (strain 98AG31 / pathotype 3-4-7)</name>
    <name type="common">Poplar leaf rust fungus</name>
    <dbReference type="NCBI Taxonomy" id="747676"/>
    <lineage>
        <taxon>Eukaryota</taxon>
        <taxon>Fungi</taxon>
        <taxon>Dikarya</taxon>
        <taxon>Basidiomycota</taxon>
        <taxon>Pucciniomycotina</taxon>
        <taxon>Pucciniomycetes</taxon>
        <taxon>Pucciniales</taxon>
        <taxon>Melampsoraceae</taxon>
        <taxon>Melampsora</taxon>
    </lineage>
</organism>
<dbReference type="PIRSF" id="PIRSF018153">
    <property type="entry name" value="Glyco_trans_15"/>
    <property type="match status" value="1"/>
</dbReference>